<proteinExistence type="predicted"/>
<dbReference type="PANTHER" id="PTHR42852:SF13">
    <property type="entry name" value="PROTEIN DIPZ"/>
    <property type="match status" value="1"/>
</dbReference>
<dbReference type="Pfam" id="PF00578">
    <property type="entry name" value="AhpC-TSA"/>
    <property type="match status" value="1"/>
</dbReference>
<dbReference type="InterPro" id="IPR036249">
    <property type="entry name" value="Thioredoxin-like_sf"/>
</dbReference>
<evidence type="ECO:0000313" key="3">
    <source>
        <dbReference type="Proteomes" id="UP000569732"/>
    </source>
</evidence>
<name>A0A853I4K6_9GAMM</name>
<dbReference type="RefSeq" id="WP_180566912.1">
    <property type="nucleotide sequence ID" value="NZ_JACCKB010000002.1"/>
</dbReference>
<dbReference type="InterPro" id="IPR000866">
    <property type="entry name" value="AhpC/TSA"/>
</dbReference>
<accession>A0A853I4K6</accession>
<dbReference type="GO" id="GO:0016491">
    <property type="term" value="F:oxidoreductase activity"/>
    <property type="evidence" value="ECO:0007669"/>
    <property type="project" value="InterPro"/>
</dbReference>
<dbReference type="SUPFAM" id="SSF52833">
    <property type="entry name" value="Thioredoxin-like"/>
    <property type="match status" value="1"/>
</dbReference>
<organism evidence="2 3">
    <name type="scientific">Spartinivicinus marinus</name>
    <dbReference type="NCBI Taxonomy" id="2994442"/>
    <lineage>
        <taxon>Bacteria</taxon>
        <taxon>Pseudomonadati</taxon>
        <taxon>Pseudomonadota</taxon>
        <taxon>Gammaproteobacteria</taxon>
        <taxon>Oceanospirillales</taxon>
        <taxon>Zooshikellaceae</taxon>
        <taxon>Spartinivicinus</taxon>
    </lineage>
</organism>
<feature type="domain" description="Thioredoxin" evidence="1">
    <location>
        <begin position="1"/>
        <end position="158"/>
    </location>
</feature>
<evidence type="ECO:0000259" key="1">
    <source>
        <dbReference type="PROSITE" id="PS51352"/>
    </source>
</evidence>
<sequence length="179" mass="20036">MTHYRKAPELIVDQWLNTQHPLSLAKLKGKVVVVFAFQMLCPGCVEHSLPQAKRVRETFTTEDVEVIGLHTVFEHHEAMGKESLKAFLHEYRIKFPVAIDQPGIPSPIPQTMATYQMQGTPTLLLIDRDGNLRRQFFGQAPDMPLGAEIMALVKQETSTIVGNSTTTDHPTVCTPEGCR</sequence>
<dbReference type="Gene3D" id="3.40.30.10">
    <property type="entry name" value="Glutaredoxin"/>
    <property type="match status" value="1"/>
</dbReference>
<dbReference type="GO" id="GO:0016209">
    <property type="term" value="F:antioxidant activity"/>
    <property type="evidence" value="ECO:0007669"/>
    <property type="project" value="InterPro"/>
</dbReference>
<dbReference type="Proteomes" id="UP000569732">
    <property type="component" value="Unassembled WGS sequence"/>
</dbReference>
<dbReference type="InterPro" id="IPR050553">
    <property type="entry name" value="Thioredoxin_ResA/DsbE_sf"/>
</dbReference>
<comment type="caution">
    <text evidence="2">The sequence shown here is derived from an EMBL/GenBank/DDBJ whole genome shotgun (WGS) entry which is preliminary data.</text>
</comment>
<dbReference type="InterPro" id="IPR013766">
    <property type="entry name" value="Thioredoxin_domain"/>
</dbReference>
<dbReference type="AlphaFoldDB" id="A0A853I4K6"/>
<gene>
    <name evidence="2" type="ORF">H0A36_02655</name>
</gene>
<protein>
    <submittedName>
        <fullName evidence="2">Redoxin domain-containing protein</fullName>
    </submittedName>
</protein>
<reference evidence="2 3" key="1">
    <citation type="submission" date="2020-07" db="EMBL/GenBank/DDBJ databases">
        <title>Endozoicomonas sp. nov., isolated from sediment.</title>
        <authorList>
            <person name="Gu T."/>
        </authorList>
    </citation>
    <scope>NUCLEOTIDE SEQUENCE [LARGE SCALE GENOMIC DNA]</scope>
    <source>
        <strain evidence="2 3">SM1973</strain>
    </source>
</reference>
<dbReference type="PANTHER" id="PTHR42852">
    <property type="entry name" value="THIOL:DISULFIDE INTERCHANGE PROTEIN DSBE"/>
    <property type="match status" value="1"/>
</dbReference>
<dbReference type="EMBL" id="JACCKB010000002">
    <property type="protein sequence ID" value="NYZ64891.1"/>
    <property type="molecule type" value="Genomic_DNA"/>
</dbReference>
<evidence type="ECO:0000313" key="2">
    <source>
        <dbReference type="EMBL" id="NYZ64891.1"/>
    </source>
</evidence>
<dbReference type="PROSITE" id="PS51352">
    <property type="entry name" value="THIOREDOXIN_2"/>
    <property type="match status" value="1"/>
</dbReference>
<keyword evidence="3" id="KW-1185">Reference proteome</keyword>